<dbReference type="PRINTS" id="PR01490">
    <property type="entry name" value="RTXTOXIND"/>
</dbReference>
<evidence type="ECO:0000256" key="7">
    <source>
        <dbReference type="ARBA" id="ARBA00022989"/>
    </source>
</evidence>
<dbReference type="InterPro" id="IPR058781">
    <property type="entry name" value="HH_AprE-like"/>
</dbReference>
<dbReference type="InterPro" id="IPR010129">
    <property type="entry name" value="T1SS_HlyD"/>
</dbReference>
<keyword evidence="10" id="KW-0175">Coiled coil</keyword>
<evidence type="ECO:0000256" key="8">
    <source>
        <dbReference type="ARBA" id="ARBA00023136"/>
    </source>
</evidence>
<organism evidence="13 14">
    <name type="scientific">Pontibacterium sinense</name>
    <dbReference type="NCBI Taxonomy" id="2781979"/>
    <lineage>
        <taxon>Bacteria</taxon>
        <taxon>Pseudomonadati</taxon>
        <taxon>Pseudomonadota</taxon>
        <taxon>Gammaproteobacteria</taxon>
        <taxon>Oceanospirillales</taxon>
        <taxon>Oceanospirillaceae</taxon>
        <taxon>Pontibacterium</taxon>
    </lineage>
</organism>
<evidence type="ECO:0000256" key="6">
    <source>
        <dbReference type="ARBA" id="ARBA00022692"/>
    </source>
</evidence>
<evidence type="ECO:0000313" key="14">
    <source>
        <dbReference type="Proteomes" id="UP000640333"/>
    </source>
</evidence>
<dbReference type="PANTHER" id="PTHR30386">
    <property type="entry name" value="MEMBRANE FUSION SUBUNIT OF EMRAB-TOLC MULTIDRUG EFFLUX PUMP"/>
    <property type="match status" value="1"/>
</dbReference>
<evidence type="ECO:0000256" key="5">
    <source>
        <dbReference type="ARBA" id="ARBA00022519"/>
    </source>
</evidence>
<feature type="domain" description="AprE-like long alpha-helical hairpin" evidence="11">
    <location>
        <begin position="115"/>
        <end position="295"/>
    </location>
</feature>
<dbReference type="Proteomes" id="UP000640333">
    <property type="component" value="Unassembled WGS sequence"/>
</dbReference>
<comment type="subcellular location">
    <subcellularLocation>
        <location evidence="1 9">Cell inner membrane</location>
        <topology evidence="1 9">Single-pass membrane protein</topology>
    </subcellularLocation>
</comment>
<feature type="coiled-coil region" evidence="10">
    <location>
        <begin position="175"/>
        <end position="209"/>
    </location>
</feature>
<evidence type="ECO:0000256" key="4">
    <source>
        <dbReference type="ARBA" id="ARBA00022475"/>
    </source>
</evidence>
<evidence type="ECO:0000256" key="3">
    <source>
        <dbReference type="ARBA" id="ARBA00022448"/>
    </source>
</evidence>
<dbReference type="Gene3D" id="2.40.30.170">
    <property type="match status" value="1"/>
</dbReference>
<reference evidence="13" key="1">
    <citation type="submission" date="2020-10" db="EMBL/GenBank/DDBJ databases">
        <title>Bacterium isolated from coastal waters sediment.</title>
        <authorList>
            <person name="Chen R.-J."/>
            <person name="Lu D.-C."/>
            <person name="Zhu K.-L."/>
            <person name="Du Z.-J."/>
        </authorList>
    </citation>
    <scope>NUCLEOTIDE SEQUENCE</scope>
    <source>
        <strain evidence="13">N1Y112</strain>
    </source>
</reference>
<keyword evidence="8 9" id="KW-0472">Membrane</keyword>
<proteinExistence type="inferred from homology"/>
<dbReference type="Gene3D" id="2.40.50.100">
    <property type="match status" value="1"/>
</dbReference>
<dbReference type="PROSITE" id="PS00543">
    <property type="entry name" value="HLYD_FAMILY"/>
    <property type="match status" value="1"/>
</dbReference>
<dbReference type="InterPro" id="IPR058982">
    <property type="entry name" value="Beta-barrel_AprE"/>
</dbReference>
<sequence>MKENNTVFAEERTATLPRARARFLAQAIQLEEPTPGFIVPVSIVVGILLLVAVVVWSAFTEVNEVALAKGEVVPAGSILEVQHLEGGIVSALHVRNGDNLKEGQLILSLDPATSESELQQMQSRRVNLQLQEERLKALIDRRPPSFPQVGPGYRDLIERQRTIYLAQVNSQTSEMAVIESQIQQRRDELRRQRNQAASLKKELAIHREQVSIREASVVRGSVSKSELLAAKAKVAEVENELLQTQDGIAVARTALKENQQRKRDGIARFNRDIELEAGQVTSELGEVESTLIRLQARDERQEVRAPVAGIVQGLSVAGSRAVIAPGQVIMQIVPVDEDLIVEAKILPQDIGHVHTGQSAKLKFVSYDFSRFGSLDGTVNQISASTYLDEENQPYYRAEIKMDRAYLGAQPGELNVLPGMTLTADIQTGKKTILEYLLRPVTRGFDNAFRER</sequence>
<feature type="transmembrane region" description="Helical" evidence="9">
    <location>
        <begin position="37"/>
        <end position="59"/>
    </location>
</feature>
<dbReference type="InterPro" id="IPR050739">
    <property type="entry name" value="MFP"/>
</dbReference>
<comment type="caution">
    <text evidence="13">The sequence shown here is derived from an EMBL/GenBank/DDBJ whole genome shotgun (WGS) entry which is preliminary data.</text>
</comment>
<evidence type="ECO:0000256" key="2">
    <source>
        <dbReference type="ARBA" id="ARBA00009477"/>
    </source>
</evidence>
<dbReference type="RefSeq" id="WP_193954383.1">
    <property type="nucleotide sequence ID" value="NZ_JADEYS010000017.1"/>
</dbReference>
<dbReference type="GO" id="GO:0009306">
    <property type="term" value="P:protein secretion"/>
    <property type="evidence" value="ECO:0007669"/>
    <property type="project" value="InterPro"/>
</dbReference>
<dbReference type="PANTHER" id="PTHR30386:SF26">
    <property type="entry name" value="TRANSPORT PROTEIN COMB"/>
    <property type="match status" value="1"/>
</dbReference>
<dbReference type="NCBIfam" id="TIGR01843">
    <property type="entry name" value="type_I_hlyD"/>
    <property type="match status" value="1"/>
</dbReference>
<evidence type="ECO:0000256" key="9">
    <source>
        <dbReference type="RuleBase" id="RU365093"/>
    </source>
</evidence>
<keyword evidence="7 9" id="KW-1133">Transmembrane helix</keyword>
<evidence type="ECO:0000259" key="11">
    <source>
        <dbReference type="Pfam" id="PF25994"/>
    </source>
</evidence>
<feature type="domain" description="AprE-like beta-barrel" evidence="12">
    <location>
        <begin position="339"/>
        <end position="428"/>
    </location>
</feature>
<evidence type="ECO:0000259" key="12">
    <source>
        <dbReference type="Pfam" id="PF26002"/>
    </source>
</evidence>
<keyword evidence="4 9" id="KW-1003">Cell membrane</keyword>
<dbReference type="GO" id="GO:0005886">
    <property type="term" value="C:plasma membrane"/>
    <property type="evidence" value="ECO:0007669"/>
    <property type="project" value="UniProtKB-SubCell"/>
</dbReference>
<protein>
    <recommendedName>
        <fullName evidence="9">Membrane fusion protein (MFP) family protein</fullName>
    </recommendedName>
</protein>
<evidence type="ECO:0000256" key="1">
    <source>
        <dbReference type="ARBA" id="ARBA00004377"/>
    </source>
</evidence>
<dbReference type="SUPFAM" id="SSF111369">
    <property type="entry name" value="HlyD-like secretion proteins"/>
    <property type="match status" value="1"/>
</dbReference>
<keyword evidence="14" id="KW-1185">Reference proteome</keyword>
<dbReference type="AlphaFoldDB" id="A0A8J7JZE4"/>
<keyword evidence="3 9" id="KW-0813">Transport</keyword>
<dbReference type="Pfam" id="PF26002">
    <property type="entry name" value="Beta-barrel_AprE"/>
    <property type="match status" value="1"/>
</dbReference>
<keyword evidence="6 9" id="KW-0812">Transmembrane</keyword>
<accession>A0A8J7JZE4</accession>
<dbReference type="Pfam" id="PF25994">
    <property type="entry name" value="HH_AprE"/>
    <property type="match status" value="1"/>
</dbReference>
<dbReference type="InterPro" id="IPR006144">
    <property type="entry name" value="Secretion_HlyD_CS"/>
</dbReference>
<gene>
    <name evidence="13" type="ORF">IOQ59_15625</name>
</gene>
<dbReference type="GO" id="GO:0015562">
    <property type="term" value="F:efflux transmembrane transporter activity"/>
    <property type="evidence" value="ECO:0007669"/>
    <property type="project" value="InterPro"/>
</dbReference>
<dbReference type="SUPFAM" id="SSF56954">
    <property type="entry name" value="Outer membrane efflux proteins (OEP)"/>
    <property type="match status" value="1"/>
</dbReference>
<comment type="similarity">
    <text evidence="2 9">Belongs to the membrane fusion protein (MFP) (TC 8.A.1) family.</text>
</comment>
<evidence type="ECO:0000256" key="10">
    <source>
        <dbReference type="SAM" id="Coils"/>
    </source>
</evidence>
<evidence type="ECO:0000313" key="13">
    <source>
        <dbReference type="EMBL" id="MBE9398688.1"/>
    </source>
</evidence>
<keyword evidence="5 9" id="KW-0997">Cell inner membrane</keyword>
<dbReference type="EMBL" id="JADEYS010000017">
    <property type="protein sequence ID" value="MBE9398688.1"/>
    <property type="molecule type" value="Genomic_DNA"/>
</dbReference>
<name>A0A8J7JZE4_9GAMM</name>